<dbReference type="Gene3D" id="1.25.40.10">
    <property type="entry name" value="Tetratricopeptide repeat domain"/>
    <property type="match status" value="1"/>
</dbReference>
<evidence type="ECO:0000313" key="1">
    <source>
        <dbReference type="EMBL" id="ERI11786.1"/>
    </source>
</evidence>
<name>U1YLY8_ANEAE</name>
<evidence type="ECO:0000313" key="2">
    <source>
        <dbReference type="Proteomes" id="UP000016511"/>
    </source>
</evidence>
<comment type="caution">
    <text evidence="1">The sequence shown here is derived from an EMBL/GenBank/DDBJ whole genome shotgun (WGS) entry which is preliminary data.</text>
</comment>
<dbReference type="Pfam" id="PF18801">
    <property type="entry name" value="RapH_N"/>
    <property type="match status" value="1"/>
</dbReference>
<sequence length="366" mass="43645">MGVCFMQKQYEVITSEQMMKLLNTWYIHIREENDEIIHNIKREVDEKINRMEENQTLLVYYSLLEFRYKLLNENTIGSEAFPEKVEPEKLDDFLAYYYYFFKGMYEYSLKNYYEAISAYAFAEQKLETIPDEIEKAEFHFKVAWAFSFIPEIHISLQHVQKAKAIFDKYPNYKHRQADCENLLGICKILGKDFESAEIHLISALHLAESLKNNDRLLYRITKDLGYLYAAQNLSEKAIPYLESAYHKQKLYGYKAVFLLAREYFKIGNKQKATEFIEKGIRMCTEIGEQDYIHHLNIINSIYNTHNKKVILDGIAYFRQKKSWAFAEEYAKEYAGYLYQHGKFREACEYYQLALEANNKLQREDIK</sequence>
<proteinExistence type="predicted"/>
<organism evidence="1 2">
    <name type="scientific">Aneurinibacillus aneurinilyticus ATCC 12856</name>
    <dbReference type="NCBI Taxonomy" id="649747"/>
    <lineage>
        <taxon>Bacteria</taxon>
        <taxon>Bacillati</taxon>
        <taxon>Bacillota</taxon>
        <taxon>Bacilli</taxon>
        <taxon>Bacillales</taxon>
        <taxon>Paenibacillaceae</taxon>
        <taxon>Aneurinibacillus group</taxon>
        <taxon>Aneurinibacillus</taxon>
    </lineage>
</organism>
<accession>U1YLY8</accession>
<keyword evidence="2" id="KW-1185">Reference proteome</keyword>
<dbReference type="eggNOG" id="COG0457">
    <property type="taxonomic scope" value="Bacteria"/>
</dbReference>
<dbReference type="EMBL" id="AWSJ01000010">
    <property type="protein sequence ID" value="ERI11786.1"/>
    <property type="molecule type" value="Genomic_DNA"/>
</dbReference>
<gene>
    <name evidence="1" type="ORF">HMPREF0083_00114</name>
</gene>
<dbReference type="HOGENOM" id="CLU_060258_0_0_9"/>
<protein>
    <submittedName>
        <fullName evidence="1">Tetratricopeptide repeat protein</fullName>
    </submittedName>
</protein>
<dbReference type="STRING" id="649747.HMPREF0083_00114"/>
<reference evidence="1 2" key="1">
    <citation type="submission" date="2013-08" db="EMBL/GenBank/DDBJ databases">
        <authorList>
            <person name="Weinstock G."/>
            <person name="Sodergren E."/>
            <person name="Wylie T."/>
            <person name="Fulton L."/>
            <person name="Fulton R."/>
            <person name="Fronick C."/>
            <person name="O'Laughlin M."/>
            <person name="Godfrey J."/>
            <person name="Miner T."/>
            <person name="Herter B."/>
            <person name="Appelbaum E."/>
            <person name="Cordes M."/>
            <person name="Lek S."/>
            <person name="Wollam A."/>
            <person name="Pepin K.H."/>
            <person name="Palsikar V.B."/>
            <person name="Mitreva M."/>
            <person name="Wilson R.K."/>
        </authorList>
    </citation>
    <scope>NUCLEOTIDE SEQUENCE [LARGE SCALE GENOMIC DNA]</scope>
    <source>
        <strain evidence="1 2">ATCC 12856</strain>
    </source>
</reference>
<dbReference type="Proteomes" id="UP000016511">
    <property type="component" value="Unassembled WGS sequence"/>
</dbReference>
<dbReference type="PATRIC" id="fig|649747.3.peg.101"/>
<dbReference type="SMART" id="SM00028">
    <property type="entry name" value="TPR"/>
    <property type="match status" value="4"/>
</dbReference>
<dbReference type="InterPro" id="IPR019734">
    <property type="entry name" value="TPR_rpt"/>
</dbReference>
<dbReference type="SUPFAM" id="SSF48452">
    <property type="entry name" value="TPR-like"/>
    <property type="match status" value="1"/>
</dbReference>
<dbReference type="InterPro" id="IPR011990">
    <property type="entry name" value="TPR-like_helical_dom_sf"/>
</dbReference>
<dbReference type="AlphaFoldDB" id="U1YLY8"/>